<dbReference type="RefSeq" id="WP_014746731.1">
    <property type="nucleotide sequence ID" value="NZ_CP121013.1"/>
</dbReference>
<evidence type="ECO:0000313" key="2">
    <source>
        <dbReference type="EMBL" id="KYO49338.1"/>
    </source>
</evidence>
<organism evidence="2 3">
    <name type="scientific">Tistrella mobilis</name>
    <dbReference type="NCBI Taxonomy" id="171437"/>
    <lineage>
        <taxon>Bacteria</taxon>
        <taxon>Pseudomonadati</taxon>
        <taxon>Pseudomonadota</taxon>
        <taxon>Alphaproteobacteria</taxon>
        <taxon>Geminicoccales</taxon>
        <taxon>Geminicoccaceae</taxon>
        <taxon>Tistrella</taxon>
    </lineage>
</organism>
<dbReference type="Proteomes" id="UP000075787">
    <property type="component" value="Unassembled WGS sequence"/>
</dbReference>
<dbReference type="OMA" id="QHEMVPA"/>
<dbReference type="Pfam" id="PF06620">
    <property type="entry name" value="DUF1150"/>
    <property type="match status" value="1"/>
</dbReference>
<evidence type="ECO:0000313" key="4">
    <source>
        <dbReference type="Proteomes" id="UP000257706"/>
    </source>
</evidence>
<sequence>MPRFNLEETTRSPADVAEAARAAIRRMTPEAFAALGLEQVAYVRPVTTAGGVMFGVFSASGERVAVMADSASAIGAILQHEMVPATIH</sequence>
<dbReference type="GeneID" id="97244022"/>
<dbReference type="Proteomes" id="UP000257706">
    <property type="component" value="Unassembled WGS sequence"/>
</dbReference>
<dbReference type="EMBL" id="LPZR01000229">
    <property type="protein sequence ID" value="KYO49338.1"/>
    <property type="molecule type" value="Genomic_DNA"/>
</dbReference>
<dbReference type="EMBL" id="DMAI01000012">
    <property type="protein sequence ID" value="HAE45954.1"/>
    <property type="molecule type" value="Genomic_DNA"/>
</dbReference>
<reference evidence="1 4" key="2">
    <citation type="journal article" date="2018" name="Nat. Biotechnol.">
        <title>A standardized bacterial taxonomy based on genome phylogeny substantially revises the tree of life.</title>
        <authorList>
            <person name="Parks D.H."/>
            <person name="Chuvochina M."/>
            <person name="Waite D.W."/>
            <person name="Rinke C."/>
            <person name="Skarshewski A."/>
            <person name="Chaumeil P.A."/>
            <person name="Hugenholtz P."/>
        </authorList>
    </citation>
    <scope>NUCLEOTIDE SEQUENCE [LARGE SCALE GENOMIC DNA]</scope>
    <source>
        <strain evidence="1">UBA8739</strain>
    </source>
</reference>
<protein>
    <submittedName>
        <fullName evidence="1">DUF1150 domain-containing protein</fullName>
    </submittedName>
</protein>
<accession>A0A162JJR6</accession>
<reference evidence="2 3" key="1">
    <citation type="submission" date="2015-12" db="EMBL/GenBank/DDBJ databases">
        <title>Genome sequence of Tistrella mobilis MCCC 1A02139.</title>
        <authorList>
            <person name="Lu L."/>
            <person name="Lai Q."/>
            <person name="Shao Z."/>
            <person name="Qian P."/>
        </authorList>
    </citation>
    <scope>NUCLEOTIDE SEQUENCE [LARGE SCALE GENOMIC DNA]</scope>
    <source>
        <strain evidence="2 3">MCCC 1A02139</strain>
    </source>
</reference>
<dbReference type="InterPro" id="IPR009531">
    <property type="entry name" value="DUF1150"/>
</dbReference>
<name>A0A162JJR6_9PROT</name>
<proteinExistence type="predicted"/>
<dbReference type="OrthoDB" id="8449790at2"/>
<evidence type="ECO:0000313" key="1">
    <source>
        <dbReference type="EMBL" id="HAE45954.1"/>
    </source>
</evidence>
<evidence type="ECO:0000313" key="3">
    <source>
        <dbReference type="Proteomes" id="UP000075787"/>
    </source>
</evidence>
<dbReference type="AlphaFoldDB" id="A0A162JJR6"/>
<gene>
    <name evidence="2" type="ORF">AUP44_18245</name>
    <name evidence="1" type="ORF">DCK97_00900</name>
</gene>
<comment type="caution">
    <text evidence="2">The sequence shown here is derived from an EMBL/GenBank/DDBJ whole genome shotgun (WGS) entry which is preliminary data.</text>
</comment>